<dbReference type="AlphaFoldDB" id="A0A402CJF2"/>
<dbReference type="EMBL" id="BHYM01000080">
    <property type="protein sequence ID" value="GCE43732.1"/>
    <property type="molecule type" value="Genomic_DNA"/>
</dbReference>
<accession>A0A402CJF2</accession>
<name>A0A402CJF2_RHOWR</name>
<sequence>MLETVPVLRANEISDALWAVIEPVLPALAGRRGGRGTIIG</sequence>
<reference evidence="1 2" key="1">
    <citation type="submission" date="2018-11" db="EMBL/GenBank/DDBJ databases">
        <title>Microbial catabolism of amino acid.</title>
        <authorList>
            <person name="Hibi M."/>
            <person name="Ogawa J."/>
        </authorList>
    </citation>
    <scope>NUCLEOTIDE SEQUENCE [LARGE SCALE GENOMIC DNA]</scope>
    <source>
        <strain evidence="1 2">C31-06</strain>
    </source>
</reference>
<gene>
    <name evidence="1" type="ORF">Rhow_008030</name>
</gene>
<dbReference type="Proteomes" id="UP000287519">
    <property type="component" value="Unassembled WGS sequence"/>
</dbReference>
<keyword evidence="2" id="KW-1185">Reference proteome</keyword>
<evidence type="ECO:0000313" key="2">
    <source>
        <dbReference type="Proteomes" id="UP000287519"/>
    </source>
</evidence>
<evidence type="ECO:0000313" key="1">
    <source>
        <dbReference type="EMBL" id="GCE43732.1"/>
    </source>
</evidence>
<comment type="caution">
    <text evidence="1">The sequence shown here is derived from an EMBL/GenBank/DDBJ whole genome shotgun (WGS) entry which is preliminary data.</text>
</comment>
<proteinExistence type="predicted"/>
<protein>
    <submittedName>
        <fullName evidence="1">Uncharacterized protein</fullName>
    </submittedName>
</protein>
<organism evidence="1 2">
    <name type="scientific">Rhodococcus wratislaviensis</name>
    <name type="common">Tsukamurella wratislaviensis</name>
    <dbReference type="NCBI Taxonomy" id="44752"/>
    <lineage>
        <taxon>Bacteria</taxon>
        <taxon>Bacillati</taxon>
        <taxon>Actinomycetota</taxon>
        <taxon>Actinomycetes</taxon>
        <taxon>Mycobacteriales</taxon>
        <taxon>Nocardiaceae</taxon>
        <taxon>Rhodococcus</taxon>
    </lineage>
</organism>